<name>A0AAU7F768_9NEIS</name>
<dbReference type="SUPFAM" id="SSF52540">
    <property type="entry name" value="P-loop containing nucleoside triphosphate hydrolases"/>
    <property type="match status" value="1"/>
</dbReference>
<dbReference type="RefSeq" id="WP_348944730.1">
    <property type="nucleotide sequence ID" value="NZ_CP157355.1"/>
</dbReference>
<organism evidence="1">
    <name type="scientific">Chitinibacter mangrovi</name>
    <dbReference type="NCBI Taxonomy" id="3153927"/>
    <lineage>
        <taxon>Bacteria</taxon>
        <taxon>Pseudomonadati</taxon>
        <taxon>Pseudomonadota</taxon>
        <taxon>Betaproteobacteria</taxon>
        <taxon>Neisseriales</taxon>
        <taxon>Chitinibacteraceae</taxon>
        <taxon>Chitinibacter</taxon>
    </lineage>
</organism>
<sequence>MSEQPSKQLVVVGGPNGSGKSTFADEYVALYQLRYLGADAIAAELAPNDPFSVRVEAGKQFVRRLKAALQAGESLVIESTLAGKGLDKHLLQAKTFGYQISLVFVTLDSPDLSIARIRERVANGGHHVPDEDVIRRFDRARNQFWHTFRHLADDWQLFSNTGEGFTLIALGQSDDYEVTDITELNEFTASLEQTHEH</sequence>
<dbReference type="InterPro" id="IPR027417">
    <property type="entry name" value="P-loop_NTPase"/>
</dbReference>
<accession>A0AAU7F768</accession>
<protein>
    <submittedName>
        <fullName evidence="1">AAA family ATPase</fullName>
    </submittedName>
</protein>
<gene>
    <name evidence="1" type="ORF">ABHF33_15155</name>
</gene>
<dbReference type="Pfam" id="PF13671">
    <property type="entry name" value="AAA_33"/>
    <property type="match status" value="1"/>
</dbReference>
<dbReference type="Gene3D" id="3.40.50.300">
    <property type="entry name" value="P-loop containing nucleotide triphosphate hydrolases"/>
    <property type="match status" value="1"/>
</dbReference>
<dbReference type="AlphaFoldDB" id="A0AAU7F768"/>
<evidence type="ECO:0000313" key="1">
    <source>
        <dbReference type="EMBL" id="XBM00377.1"/>
    </source>
</evidence>
<reference evidence="1" key="1">
    <citation type="submission" date="2024-05" db="EMBL/GenBank/DDBJ databases">
        <authorList>
            <person name="Yang L."/>
            <person name="Pan L."/>
        </authorList>
    </citation>
    <scope>NUCLEOTIDE SEQUENCE</scope>
    <source>
        <strain evidence="1">FCG-7</strain>
    </source>
</reference>
<dbReference type="KEGG" id="cmav:ABHF33_15155"/>
<proteinExistence type="predicted"/>
<dbReference type="EMBL" id="CP157355">
    <property type="protein sequence ID" value="XBM00377.1"/>
    <property type="molecule type" value="Genomic_DNA"/>
</dbReference>
<dbReference type="PANTHER" id="PTHR39206:SF1">
    <property type="entry name" value="SLL8004 PROTEIN"/>
    <property type="match status" value="1"/>
</dbReference>
<dbReference type="PANTHER" id="PTHR39206">
    <property type="entry name" value="SLL8004 PROTEIN"/>
    <property type="match status" value="1"/>
</dbReference>